<reference evidence="2 3" key="1">
    <citation type="submission" date="2019-07" db="EMBL/GenBank/DDBJ databases">
        <title>Microlunatus dokdonensis sp. nov. isolated from the rhizospheric soil of the wild plant Elymus tsukushiensis.</title>
        <authorList>
            <person name="Ghim S.-Y."/>
            <person name="Hwang Y.-J."/>
            <person name="Son J.-S."/>
            <person name="Shin J.-H."/>
        </authorList>
    </citation>
    <scope>NUCLEOTIDE SEQUENCE [LARGE SCALE GENOMIC DNA]</scope>
    <source>
        <strain evidence="2 3">KUDC0627</strain>
    </source>
</reference>
<feature type="transmembrane region" description="Helical" evidence="1">
    <location>
        <begin position="73"/>
        <end position="91"/>
    </location>
</feature>
<evidence type="ECO:0000313" key="3">
    <source>
        <dbReference type="Proteomes" id="UP000319263"/>
    </source>
</evidence>
<name>A0A516Q076_9ACTN</name>
<evidence type="ECO:0000313" key="2">
    <source>
        <dbReference type="EMBL" id="QDP96797.1"/>
    </source>
</evidence>
<keyword evidence="1" id="KW-0472">Membrane</keyword>
<feature type="transmembrane region" description="Helical" evidence="1">
    <location>
        <begin position="201"/>
        <end position="221"/>
    </location>
</feature>
<gene>
    <name evidence="2" type="ORF">FOE78_13565</name>
</gene>
<dbReference type="Pfam" id="PF11139">
    <property type="entry name" value="SfLAP"/>
    <property type="match status" value="1"/>
</dbReference>
<feature type="transmembrane region" description="Helical" evidence="1">
    <location>
        <begin position="42"/>
        <end position="61"/>
    </location>
</feature>
<dbReference type="AlphaFoldDB" id="A0A516Q076"/>
<accession>A0A516Q076</accession>
<protein>
    <submittedName>
        <fullName evidence="2">GAP family protein</fullName>
    </submittedName>
</protein>
<feature type="transmembrane region" description="Helical" evidence="1">
    <location>
        <begin position="156"/>
        <end position="181"/>
    </location>
</feature>
<dbReference type="Proteomes" id="UP000319263">
    <property type="component" value="Chromosome"/>
</dbReference>
<keyword evidence="1" id="KW-1133">Transmembrane helix</keyword>
<evidence type="ECO:0000256" key="1">
    <source>
        <dbReference type="SAM" id="Phobius"/>
    </source>
</evidence>
<organism evidence="2 3">
    <name type="scientific">Microlunatus elymi</name>
    <dbReference type="NCBI Taxonomy" id="2596828"/>
    <lineage>
        <taxon>Bacteria</taxon>
        <taxon>Bacillati</taxon>
        <taxon>Actinomycetota</taxon>
        <taxon>Actinomycetes</taxon>
        <taxon>Propionibacteriales</taxon>
        <taxon>Propionibacteriaceae</taxon>
        <taxon>Microlunatus</taxon>
    </lineage>
</organism>
<dbReference type="KEGG" id="mik:FOE78_13565"/>
<dbReference type="InterPro" id="IPR021315">
    <property type="entry name" value="Gap/Sap"/>
</dbReference>
<keyword evidence="1" id="KW-0812">Transmembrane</keyword>
<proteinExistence type="predicted"/>
<sequence length="223" mass="22559">MGQAIGDILPIALGVAISPMPIMAVILMLMSPRGRGASVTFLLGWVLGIAVVLTVVTLVIGPASGSDSSGPSPVASIIKIVLGVLALFLAFRQWRGRPKPGQTPQLPKWMAAIDKVTPAKAFGLGALLSGINPKNLTLCLAGGVAIGSVGLDAGQAAVVIVIFVLIGSCTVAIPVIAFLAAQKAVQPKLDELRGWLGAHNAAVMSVLLLVIGVTIIGKGVAGL</sequence>
<keyword evidence="3" id="KW-1185">Reference proteome</keyword>
<dbReference type="EMBL" id="CP041692">
    <property type="protein sequence ID" value="QDP96797.1"/>
    <property type="molecule type" value="Genomic_DNA"/>
</dbReference>
<dbReference type="RefSeq" id="WP_143986759.1">
    <property type="nucleotide sequence ID" value="NZ_CP041692.1"/>
</dbReference>
<dbReference type="OrthoDB" id="4462109at2"/>
<feature type="transmembrane region" description="Helical" evidence="1">
    <location>
        <begin position="12"/>
        <end position="30"/>
    </location>
</feature>